<comment type="caution">
    <text evidence="2">The sequence shown here is derived from an EMBL/GenBank/DDBJ whole genome shotgun (WGS) entry which is preliminary data.</text>
</comment>
<protein>
    <recommendedName>
        <fullName evidence="4">Energy transducer TonB</fullName>
    </recommendedName>
</protein>
<dbReference type="EMBL" id="BPRB01000054">
    <property type="protein sequence ID" value="GJE58841.1"/>
    <property type="molecule type" value="Genomic_DNA"/>
</dbReference>
<sequence length="63" mass="6812">MQTEMDKAPHQPILEPWRIAALVLIIVVAMLLVHAVDPAGAGIIEQTPSPQQAQIAPLQPTRP</sequence>
<evidence type="ECO:0008006" key="4">
    <source>
        <dbReference type="Google" id="ProtNLM"/>
    </source>
</evidence>
<reference evidence="2" key="2">
    <citation type="submission" date="2021-08" db="EMBL/GenBank/DDBJ databases">
        <authorList>
            <person name="Tani A."/>
            <person name="Ola A."/>
            <person name="Ogura Y."/>
            <person name="Katsura K."/>
            <person name="Hayashi T."/>
        </authorList>
    </citation>
    <scope>NUCLEOTIDE SEQUENCE</scope>
    <source>
        <strain evidence="2">DSM 23632</strain>
    </source>
</reference>
<proteinExistence type="predicted"/>
<evidence type="ECO:0000313" key="3">
    <source>
        <dbReference type="Proteomes" id="UP001055057"/>
    </source>
</evidence>
<keyword evidence="3" id="KW-1185">Reference proteome</keyword>
<accession>A0ABQ4TUU9</accession>
<gene>
    <name evidence="2" type="ORF">MPOCJGCO_0926</name>
</gene>
<dbReference type="RefSeq" id="WP_238181440.1">
    <property type="nucleotide sequence ID" value="NZ_BPRB01000054.1"/>
</dbReference>
<evidence type="ECO:0000313" key="2">
    <source>
        <dbReference type="EMBL" id="GJE58841.1"/>
    </source>
</evidence>
<organism evidence="2 3">
    <name type="scientific">Methylobacterium trifolii</name>
    <dbReference type="NCBI Taxonomy" id="1003092"/>
    <lineage>
        <taxon>Bacteria</taxon>
        <taxon>Pseudomonadati</taxon>
        <taxon>Pseudomonadota</taxon>
        <taxon>Alphaproteobacteria</taxon>
        <taxon>Hyphomicrobiales</taxon>
        <taxon>Methylobacteriaceae</taxon>
        <taxon>Methylobacterium</taxon>
    </lineage>
</organism>
<dbReference type="Proteomes" id="UP001055057">
    <property type="component" value="Unassembled WGS sequence"/>
</dbReference>
<feature type="region of interest" description="Disordered" evidence="1">
    <location>
        <begin position="43"/>
        <end position="63"/>
    </location>
</feature>
<name>A0ABQ4TUU9_9HYPH</name>
<evidence type="ECO:0000256" key="1">
    <source>
        <dbReference type="SAM" id="MobiDB-lite"/>
    </source>
</evidence>
<reference evidence="2" key="1">
    <citation type="journal article" date="2021" name="Front. Microbiol.">
        <title>Comprehensive Comparative Genomics and Phenotyping of Methylobacterium Species.</title>
        <authorList>
            <person name="Alessa O."/>
            <person name="Ogura Y."/>
            <person name="Fujitani Y."/>
            <person name="Takami H."/>
            <person name="Hayashi T."/>
            <person name="Sahin N."/>
            <person name="Tani A."/>
        </authorList>
    </citation>
    <scope>NUCLEOTIDE SEQUENCE</scope>
    <source>
        <strain evidence="2">DSM 23632</strain>
    </source>
</reference>